<evidence type="ECO:0000313" key="2">
    <source>
        <dbReference type="WBParaSite" id="PS1159_v2.g3967.t1"/>
    </source>
</evidence>
<accession>A0AC35GCP8</accession>
<proteinExistence type="predicted"/>
<organism evidence="1 2">
    <name type="scientific">Panagrolaimus sp. PS1159</name>
    <dbReference type="NCBI Taxonomy" id="55785"/>
    <lineage>
        <taxon>Eukaryota</taxon>
        <taxon>Metazoa</taxon>
        <taxon>Ecdysozoa</taxon>
        <taxon>Nematoda</taxon>
        <taxon>Chromadorea</taxon>
        <taxon>Rhabditida</taxon>
        <taxon>Tylenchina</taxon>
        <taxon>Panagrolaimomorpha</taxon>
        <taxon>Panagrolaimoidea</taxon>
        <taxon>Panagrolaimidae</taxon>
        <taxon>Panagrolaimus</taxon>
    </lineage>
</organism>
<dbReference type="WBParaSite" id="PS1159_v2.g3967.t1">
    <property type="protein sequence ID" value="PS1159_v2.g3967.t1"/>
    <property type="gene ID" value="PS1159_v2.g3967"/>
</dbReference>
<reference evidence="2" key="1">
    <citation type="submission" date="2022-11" db="UniProtKB">
        <authorList>
            <consortium name="WormBaseParasite"/>
        </authorList>
    </citation>
    <scope>IDENTIFICATION</scope>
</reference>
<dbReference type="Proteomes" id="UP000887580">
    <property type="component" value="Unplaced"/>
</dbReference>
<protein>
    <submittedName>
        <fullName evidence="2">Protein tyrosine phosphatase</fullName>
    </submittedName>
</protein>
<sequence length="340" mass="39177">MSTKRTTQKGEGTAADIGSTRTKKPKKKKEENNQTEAASTRLKKSKKKKEAADDKEKENKDEKDEKKGNTRIKKKKKKDTTKRELEDTNNNNNNQDEKDKEKKEDERTNRNDAFNDEAKVAMKQFTYQIVQSGLHQLRIQFNDLKSFVPADASKKHFDANPTKCRYKDVPCWDRTRVILSWPPGVAGDFVHANRISHELLEGQQYICCQGPLDATVSDFWRCVWQEKVKQIIMLCRCEELGKAKCAQYWPATVGEKMSFYGLTIKCEKVDSSDRSFIHTKLALTYESETRMVDHRQWTTWPDKSVPKTPMASFRLLQYTRKNPSHSTVIHCSAGVGRTGT</sequence>
<evidence type="ECO:0000313" key="1">
    <source>
        <dbReference type="Proteomes" id="UP000887580"/>
    </source>
</evidence>
<name>A0AC35GCP8_9BILA</name>